<feature type="transmembrane region" description="Helical" evidence="5">
    <location>
        <begin position="135"/>
        <end position="155"/>
    </location>
</feature>
<name>A0AAN8HV46_9TELE</name>
<dbReference type="InterPro" id="IPR051496">
    <property type="entry name" value="H-rev107_PLA/AT"/>
</dbReference>
<evidence type="ECO:0000256" key="1">
    <source>
        <dbReference type="ARBA" id="ARBA00007824"/>
    </source>
</evidence>
<dbReference type="AlphaFoldDB" id="A0AAN8HV46"/>
<dbReference type="PANTHER" id="PTHR13943:SF31">
    <property type="entry name" value="PHOSPHOLIPASE A AND ACYLTRANSFERASE 3"/>
    <property type="match status" value="1"/>
</dbReference>
<keyword evidence="5" id="KW-1133">Transmembrane helix</keyword>
<dbReference type="Gene3D" id="3.90.1720.10">
    <property type="entry name" value="endopeptidase domain like (from Nostoc punctiforme)"/>
    <property type="match status" value="1"/>
</dbReference>
<reference evidence="7 8" key="1">
    <citation type="journal article" date="2023" name="Mol. Biol. Evol.">
        <title>Genomics of Secondarily Temperate Adaptation in the Only Non-Antarctic Icefish.</title>
        <authorList>
            <person name="Rivera-Colon A.G."/>
            <person name="Rayamajhi N."/>
            <person name="Minhas B.F."/>
            <person name="Madrigal G."/>
            <person name="Bilyk K.T."/>
            <person name="Yoon V."/>
            <person name="Hune M."/>
            <person name="Gregory S."/>
            <person name="Cheng C.H.C."/>
            <person name="Catchen J.M."/>
        </authorList>
    </citation>
    <scope>NUCLEOTIDE SEQUENCE [LARGE SCALE GENOMIC DNA]</scope>
    <source>
        <strain evidence="7">JC2023a</strain>
    </source>
</reference>
<keyword evidence="5" id="KW-0812">Transmembrane</keyword>
<evidence type="ECO:0000256" key="2">
    <source>
        <dbReference type="ARBA" id="ARBA00022679"/>
    </source>
</evidence>
<dbReference type="PROSITE" id="PS51934">
    <property type="entry name" value="LRAT"/>
    <property type="match status" value="1"/>
</dbReference>
<comment type="similarity">
    <text evidence="1">Belongs to the H-rev107 family.</text>
</comment>
<keyword evidence="3" id="KW-0378">Hydrolase</keyword>
<feature type="domain" description="LRAT" evidence="6">
    <location>
        <begin position="14"/>
        <end position="127"/>
    </location>
</feature>
<dbReference type="GO" id="GO:0004623">
    <property type="term" value="F:phospholipase A2 activity"/>
    <property type="evidence" value="ECO:0007669"/>
    <property type="project" value="TreeGrafter"/>
</dbReference>
<evidence type="ECO:0000256" key="3">
    <source>
        <dbReference type="ARBA" id="ARBA00022801"/>
    </source>
</evidence>
<evidence type="ECO:0000313" key="8">
    <source>
        <dbReference type="Proteomes" id="UP001335648"/>
    </source>
</evidence>
<feature type="non-terminal residue" evidence="7">
    <location>
        <position position="169"/>
    </location>
</feature>
<dbReference type="GO" id="GO:0008970">
    <property type="term" value="F:phospholipase A1 activity"/>
    <property type="evidence" value="ECO:0007669"/>
    <property type="project" value="TreeGrafter"/>
</dbReference>
<dbReference type="GO" id="GO:0070292">
    <property type="term" value="P:N-acylphosphatidylethanolamine metabolic process"/>
    <property type="evidence" value="ECO:0007669"/>
    <property type="project" value="TreeGrafter"/>
</dbReference>
<protein>
    <recommendedName>
        <fullName evidence="6">LRAT domain-containing protein</fullName>
    </recommendedName>
</protein>
<comment type="caution">
    <text evidence="7">The sequence shown here is derived from an EMBL/GenBank/DDBJ whole genome shotgun (WGS) entry which is preliminary data.</text>
</comment>
<evidence type="ECO:0000259" key="6">
    <source>
        <dbReference type="PROSITE" id="PS51934"/>
    </source>
</evidence>
<evidence type="ECO:0000256" key="4">
    <source>
        <dbReference type="ARBA" id="ARBA00023098"/>
    </source>
</evidence>
<proteinExistence type="inferred from homology"/>
<dbReference type="GO" id="GO:0005737">
    <property type="term" value="C:cytoplasm"/>
    <property type="evidence" value="ECO:0007669"/>
    <property type="project" value="TreeGrafter"/>
</dbReference>
<keyword evidence="8" id="KW-1185">Reference proteome</keyword>
<accession>A0AAN8HV46</accession>
<gene>
    <name evidence="7" type="ORF">CesoFtcFv8_000332</name>
</gene>
<dbReference type="GO" id="GO:0016410">
    <property type="term" value="F:N-acyltransferase activity"/>
    <property type="evidence" value="ECO:0007669"/>
    <property type="project" value="TreeGrafter"/>
</dbReference>
<dbReference type="EMBL" id="JAULUE010000492">
    <property type="protein sequence ID" value="KAK5928702.1"/>
    <property type="molecule type" value="Genomic_DNA"/>
</dbReference>
<sequence>MATPHDKKPEIGDLIEIFRGSFQHWAVYVGDGFIVHLTSDPEVACSNSVSSVPNNKALVTKRELRDVVGTDEWKINNILDGKHEPHPKEDIVRDARAMVGEAPYNIFFGNCEHFATFLRYGKPESRQVRKTAEHATLGTVLVMFLSAVVAALFGAGTGTESKPEESPEI</sequence>
<dbReference type="InterPro" id="IPR007053">
    <property type="entry name" value="LRAT_dom"/>
</dbReference>
<keyword evidence="4" id="KW-0443">Lipid metabolism</keyword>
<evidence type="ECO:0000256" key="5">
    <source>
        <dbReference type="SAM" id="Phobius"/>
    </source>
</evidence>
<organism evidence="7 8">
    <name type="scientific">Champsocephalus esox</name>
    <name type="common">pike icefish</name>
    <dbReference type="NCBI Taxonomy" id="159716"/>
    <lineage>
        <taxon>Eukaryota</taxon>
        <taxon>Metazoa</taxon>
        <taxon>Chordata</taxon>
        <taxon>Craniata</taxon>
        <taxon>Vertebrata</taxon>
        <taxon>Euteleostomi</taxon>
        <taxon>Actinopterygii</taxon>
        <taxon>Neopterygii</taxon>
        <taxon>Teleostei</taxon>
        <taxon>Neoteleostei</taxon>
        <taxon>Acanthomorphata</taxon>
        <taxon>Eupercaria</taxon>
        <taxon>Perciformes</taxon>
        <taxon>Notothenioidei</taxon>
        <taxon>Channichthyidae</taxon>
        <taxon>Champsocephalus</taxon>
    </lineage>
</organism>
<dbReference type="Proteomes" id="UP001335648">
    <property type="component" value="Unassembled WGS sequence"/>
</dbReference>
<keyword evidence="2" id="KW-0808">Transferase</keyword>
<dbReference type="PANTHER" id="PTHR13943">
    <property type="entry name" value="HRAS-LIKE SUPPRESSOR - RELATED"/>
    <property type="match status" value="1"/>
</dbReference>
<keyword evidence="5" id="KW-0472">Membrane</keyword>
<evidence type="ECO:0000313" key="7">
    <source>
        <dbReference type="EMBL" id="KAK5928702.1"/>
    </source>
</evidence>
<dbReference type="Pfam" id="PF04970">
    <property type="entry name" value="LRAT"/>
    <property type="match status" value="1"/>
</dbReference>